<dbReference type="Pfam" id="PF00892">
    <property type="entry name" value="EamA"/>
    <property type="match status" value="2"/>
</dbReference>
<dbReference type="Gene3D" id="1.10.3730.20">
    <property type="match status" value="1"/>
</dbReference>
<dbReference type="InterPro" id="IPR037185">
    <property type="entry name" value="EmrE-like"/>
</dbReference>
<feature type="transmembrane region" description="Helical" evidence="6">
    <location>
        <begin position="176"/>
        <end position="196"/>
    </location>
</feature>
<evidence type="ECO:0000256" key="2">
    <source>
        <dbReference type="ARBA" id="ARBA00022475"/>
    </source>
</evidence>
<dbReference type="SUPFAM" id="SSF103481">
    <property type="entry name" value="Multidrug resistance efflux transporter EmrE"/>
    <property type="match status" value="2"/>
</dbReference>
<evidence type="ECO:0000256" key="6">
    <source>
        <dbReference type="SAM" id="Phobius"/>
    </source>
</evidence>
<keyword evidence="5 6" id="KW-0472">Membrane</keyword>
<comment type="caution">
    <text evidence="8">The sequence shown here is derived from an EMBL/GenBank/DDBJ whole genome shotgun (WGS) entry which is preliminary data.</text>
</comment>
<gene>
    <name evidence="8" type="ORF">THF1A12_10579</name>
</gene>
<feature type="transmembrane region" description="Helical" evidence="6">
    <location>
        <begin position="125"/>
        <end position="143"/>
    </location>
</feature>
<keyword evidence="4 6" id="KW-1133">Transmembrane helix</keyword>
<evidence type="ECO:0000256" key="3">
    <source>
        <dbReference type="ARBA" id="ARBA00022692"/>
    </source>
</evidence>
<evidence type="ECO:0000256" key="5">
    <source>
        <dbReference type="ARBA" id="ARBA00023136"/>
    </source>
</evidence>
<dbReference type="PANTHER" id="PTHR32322">
    <property type="entry name" value="INNER MEMBRANE TRANSPORTER"/>
    <property type="match status" value="1"/>
</dbReference>
<feature type="domain" description="EamA" evidence="7">
    <location>
        <begin position="179"/>
        <end position="312"/>
    </location>
</feature>
<feature type="transmembrane region" description="Helical" evidence="6">
    <location>
        <begin position="150"/>
        <end position="170"/>
    </location>
</feature>
<protein>
    <submittedName>
        <fullName evidence="8">Permease of the drug/metabolite transporter (DMT) superfamily</fullName>
    </submittedName>
</protein>
<evidence type="ECO:0000313" key="9">
    <source>
        <dbReference type="Proteomes" id="UP001295462"/>
    </source>
</evidence>
<reference evidence="8" key="1">
    <citation type="submission" date="2022-01" db="EMBL/GenBank/DDBJ databases">
        <authorList>
            <person name="Lagorce A."/>
        </authorList>
    </citation>
    <scope>NUCLEOTIDE SEQUENCE</scope>
    <source>
        <strain evidence="8">Th15_F1_A12</strain>
    </source>
</reference>
<keyword evidence="2" id="KW-1003">Cell membrane</keyword>
<comment type="subcellular location">
    <subcellularLocation>
        <location evidence="1">Cell membrane</location>
        <topology evidence="1">Multi-pass membrane protein</topology>
    </subcellularLocation>
</comment>
<evidence type="ECO:0000259" key="7">
    <source>
        <dbReference type="Pfam" id="PF00892"/>
    </source>
</evidence>
<dbReference type="GO" id="GO:0005886">
    <property type="term" value="C:plasma membrane"/>
    <property type="evidence" value="ECO:0007669"/>
    <property type="project" value="UniProtKB-SubCell"/>
</dbReference>
<keyword evidence="3 6" id="KW-0812">Transmembrane</keyword>
<evidence type="ECO:0000256" key="4">
    <source>
        <dbReference type="ARBA" id="ARBA00022989"/>
    </source>
</evidence>
<dbReference type="InterPro" id="IPR050638">
    <property type="entry name" value="AA-Vitamin_Transporters"/>
</dbReference>
<organism evidence="8 9">
    <name type="scientific">Vibrio jasicida</name>
    <dbReference type="NCBI Taxonomy" id="766224"/>
    <lineage>
        <taxon>Bacteria</taxon>
        <taxon>Pseudomonadati</taxon>
        <taxon>Pseudomonadota</taxon>
        <taxon>Gammaproteobacteria</taxon>
        <taxon>Vibrionales</taxon>
        <taxon>Vibrionaceae</taxon>
        <taxon>Vibrio</taxon>
    </lineage>
</organism>
<feature type="transmembrane region" description="Helical" evidence="6">
    <location>
        <begin position="26"/>
        <end position="46"/>
    </location>
</feature>
<proteinExistence type="predicted"/>
<name>A0AAU9QEN7_9VIBR</name>
<dbReference type="EMBL" id="CAKMUD010000001">
    <property type="protein sequence ID" value="CAH1567338.1"/>
    <property type="molecule type" value="Genomic_DNA"/>
</dbReference>
<dbReference type="Proteomes" id="UP001295462">
    <property type="component" value="Unassembled WGS sequence"/>
</dbReference>
<dbReference type="AlphaFoldDB" id="A0AAU9QEN7"/>
<evidence type="ECO:0000313" key="8">
    <source>
        <dbReference type="EMBL" id="CAH1567338.1"/>
    </source>
</evidence>
<feature type="transmembrane region" description="Helical" evidence="6">
    <location>
        <begin position="239"/>
        <end position="258"/>
    </location>
</feature>
<feature type="transmembrane region" description="Helical" evidence="6">
    <location>
        <begin position="270"/>
        <end position="289"/>
    </location>
</feature>
<feature type="transmembrane region" description="Helical" evidence="6">
    <location>
        <begin position="58"/>
        <end position="80"/>
    </location>
</feature>
<feature type="transmembrane region" description="Helical" evidence="6">
    <location>
        <begin position="208"/>
        <end position="227"/>
    </location>
</feature>
<dbReference type="InterPro" id="IPR000620">
    <property type="entry name" value="EamA_dom"/>
</dbReference>
<feature type="transmembrane region" description="Helical" evidence="6">
    <location>
        <begin position="295"/>
        <end position="312"/>
    </location>
</feature>
<dbReference type="PANTHER" id="PTHR32322:SF18">
    <property type="entry name" value="S-ADENOSYLMETHIONINE_S-ADENOSYLHOMOCYSTEINE TRANSPORTER"/>
    <property type="match status" value="1"/>
</dbReference>
<feature type="transmembrane region" description="Helical" evidence="6">
    <location>
        <begin position="101"/>
        <end position="119"/>
    </location>
</feature>
<accession>A0AAU9QEN7</accession>
<dbReference type="RefSeq" id="WP_061034795.1">
    <property type="nucleotide sequence ID" value="NZ_CAKMTZ010000001.1"/>
</dbReference>
<feature type="domain" description="EamA" evidence="7">
    <location>
        <begin position="28"/>
        <end position="165"/>
    </location>
</feature>
<sequence>MNTASESNPHSENKPTKPFKQPINSVTLGVLFALAGTLLFSIKPIFVKMAYQHGGDAVSIMTLRAMSSLPVYLCILFWMLRKSEHRTQVKSHGLKAAAIGVLGYYLASYLDITALNYISAQLERLLLFLFPTFVVLIMWLTQAQVPNRNIIIAALIGYVGVGLIVAHDLSQYGDQIWLGGGLAVLSAFVFAVYLVMSKGSIAKLGSTIFTSIGMGSAGVAILVHLVFSDLDLQTLSHELIIIGVLLGLFCTVIPSYLIAAAMARLNPAHLSLVSNVGPAMTALCAILILGESFTWFHAVGMTLTILSVVMINRNK</sequence>
<evidence type="ECO:0000256" key="1">
    <source>
        <dbReference type="ARBA" id="ARBA00004651"/>
    </source>
</evidence>